<dbReference type="GO" id="GO:0043041">
    <property type="term" value="P:amino acid activation for nonribosomal peptide biosynthetic process"/>
    <property type="evidence" value="ECO:0007669"/>
    <property type="project" value="TreeGrafter"/>
</dbReference>
<reference evidence="7" key="2">
    <citation type="submission" date="2019-06" db="EMBL/GenBank/DDBJ databases">
        <title>Co-occurence of chitin degradation, pigmentation and bioactivity in marine Pseudoalteromonas.</title>
        <authorList>
            <person name="Sonnenschein E.C."/>
            <person name="Bech P.K."/>
        </authorList>
    </citation>
    <scope>NUCLEOTIDE SEQUENCE [LARGE SCALE GENOMIC DNA]</scope>
    <source>
        <strain evidence="7">S1607</strain>
    </source>
</reference>
<dbReference type="PROSITE" id="PS50075">
    <property type="entry name" value="CARRIER"/>
    <property type="match status" value="1"/>
</dbReference>
<dbReference type="Pfam" id="PF13193">
    <property type="entry name" value="AMP-binding_C"/>
    <property type="match status" value="1"/>
</dbReference>
<dbReference type="InterPro" id="IPR025110">
    <property type="entry name" value="AMP-bd_C"/>
</dbReference>
<dbReference type="Gene3D" id="2.30.38.10">
    <property type="entry name" value="Luciferase, Domain 3"/>
    <property type="match status" value="1"/>
</dbReference>
<dbReference type="Pfam" id="PF00550">
    <property type="entry name" value="PP-binding"/>
    <property type="match status" value="1"/>
</dbReference>
<dbReference type="InterPro" id="IPR009081">
    <property type="entry name" value="PP-bd_ACP"/>
</dbReference>
<evidence type="ECO:0000313" key="6">
    <source>
        <dbReference type="EMBL" id="TMN72751.1"/>
    </source>
</evidence>
<keyword evidence="3" id="KW-0596">Phosphopantetheine</keyword>
<dbReference type="SUPFAM" id="SSF56801">
    <property type="entry name" value="Acetyl-CoA synthetase-like"/>
    <property type="match status" value="1"/>
</dbReference>
<evidence type="ECO:0000256" key="2">
    <source>
        <dbReference type="ARBA" id="ARBA00006432"/>
    </source>
</evidence>
<evidence type="ECO:0000256" key="1">
    <source>
        <dbReference type="ARBA" id="ARBA00001957"/>
    </source>
</evidence>
<reference evidence="6 7" key="1">
    <citation type="submission" date="2017-12" db="EMBL/GenBank/DDBJ databases">
        <authorList>
            <person name="Paulsen S."/>
            <person name="Gram L.K."/>
        </authorList>
    </citation>
    <scope>NUCLEOTIDE SEQUENCE [LARGE SCALE GENOMIC DNA]</scope>
    <source>
        <strain evidence="6 7">S1607</strain>
    </source>
</reference>
<evidence type="ECO:0000256" key="4">
    <source>
        <dbReference type="ARBA" id="ARBA00022553"/>
    </source>
</evidence>
<comment type="cofactor">
    <cofactor evidence="1">
        <name>pantetheine 4'-phosphate</name>
        <dbReference type="ChEBI" id="CHEBI:47942"/>
    </cofactor>
</comment>
<evidence type="ECO:0000256" key="3">
    <source>
        <dbReference type="ARBA" id="ARBA00022450"/>
    </source>
</evidence>
<gene>
    <name evidence="6" type="ORF">CWB74_22235</name>
</gene>
<evidence type="ECO:0000259" key="5">
    <source>
        <dbReference type="PROSITE" id="PS50075"/>
    </source>
</evidence>
<feature type="domain" description="Carrier" evidence="5">
    <location>
        <begin position="174"/>
        <end position="249"/>
    </location>
</feature>
<dbReference type="SUPFAM" id="SSF47336">
    <property type="entry name" value="ACP-like"/>
    <property type="match status" value="1"/>
</dbReference>
<protein>
    <submittedName>
        <fullName evidence="6">Non-ribosomal peptide synthetase</fullName>
    </submittedName>
</protein>
<dbReference type="AlphaFoldDB" id="A0AAQ2EQ73"/>
<sequence length="270" mass="29489">QPMPIGAPGELYISGLGVARGYLNRPELSAERFIDNPFSHDPAHNKLYKTGDLARFLDNGDLVYLGRNDEQVKIRGYRVELGEIAAAIVDLQGVQNAVVIDVPAPQGKALAAYLVAEPDLEITELKLALSAALPEYMVPSHFTLIEHIPLTGNGKLDRKALPAPELQADNLYVAPRNDLETQLCEIWQQVLGLEQVGIEDNFFSIGGDSISAIRLMNACNKALDLNIPISALFEHTHIAAIVDNLETLSVDIEIKADSGSQQEQTNSMRI</sequence>
<evidence type="ECO:0000313" key="7">
    <source>
        <dbReference type="Proteomes" id="UP000305423"/>
    </source>
</evidence>
<dbReference type="GO" id="GO:0044550">
    <property type="term" value="P:secondary metabolite biosynthetic process"/>
    <property type="evidence" value="ECO:0007669"/>
    <property type="project" value="TreeGrafter"/>
</dbReference>
<dbReference type="SMART" id="SM00823">
    <property type="entry name" value="PKS_PP"/>
    <property type="match status" value="1"/>
</dbReference>
<dbReference type="Gene3D" id="1.10.1200.10">
    <property type="entry name" value="ACP-like"/>
    <property type="match status" value="1"/>
</dbReference>
<organism evidence="6 7">
    <name type="scientific">Pseudoalteromonas piscicida</name>
    <dbReference type="NCBI Taxonomy" id="43662"/>
    <lineage>
        <taxon>Bacteria</taxon>
        <taxon>Pseudomonadati</taxon>
        <taxon>Pseudomonadota</taxon>
        <taxon>Gammaproteobacteria</taxon>
        <taxon>Alteromonadales</taxon>
        <taxon>Pseudoalteromonadaceae</taxon>
        <taxon>Pseudoalteromonas</taxon>
    </lineage>
</organism>
<dbReference type="Proteomes" id="UP000305423">
    <property type="component" value="Unassembled WGS sequence"/>
</dbReference>
<dbReference type="FunFam" id="1.10.1200.10:FF:000005">
    <property type="entry name" value="Nonribosomal peptide synthetase 1"/>
    <property type="match status" value="1"/>
</dbReference>
<dbReference type="RefSeq" id="WP_138556224.1">
    <property type="nucleotide sequence ID" value="NZ_PNEE01000121.1"/>
</dbReference>
<dbReference type="PANTHER" id="PTHR45527:SF1">
    <property type="entry name" value="FATTY ACID SYNTHASE"/>
    <property type="match status" value="1"/>
</dbReference>
<name>A0AAQ2EQ73_PSEO7</name>
<dbReference type="FunFam" id="3.30.300.30:FF:000010">
    <property type="entry name" value="Enterobactin synthetase component F"/>
    <property type="match status" value="1"/>
</dbReference>
<keyword evidence="4" id="KW-0597">Phosphoprotein</keyword>
<proteinExistence type="inferred from homology"/>
<dbReference type="InterPro" id="IPR036736">
    <property type="entry name" value="ACP-like_sf"/>
</dbReference>
<feature type="non-terminal residue" evidence="6">
    <location>
        <position position="1"/>
    </location>
</feature>
<dbReference type="PANTHER" id="PTHR45527">
    <property type="entry name" value="NONRIBOSOMAL PEPTIDE SYNTHETASE"/>
    <property type="match status" value="1"/>
</dbReference>
<dbReference type="InterPro" id="IPR045851">
    <property type="entry name" value="AMP-bd_C_sf"/>
</dbReference>
<dbReference type="InterPro" id="IPR020806">
    <property type="entry name" value="PKS_PP-bd"/>
</dbReference>
<dbReference type="GO" id="GO:0005737">
    <property type="term" value="C:cytoplasm"/>
    <property type="evidence" value="ECO:0007669"/>
    <property type="project" value="TreeGrafter"/>
</dbReference>
<accession>A0AAQ2EQ73</accession>
<comment type="similarity">
    <text evidence="2">Belongs to the ATP-dependent AMP-binding enzyme family.</text>
</comment>
<dbReference type="GO" id="GO:0031177">
    <property type="term" value="F:phosphopantetheine binding"/>
    <property type="evidence" value="ECO:0007669"/>
    <property type="project" value="InterPro"/>
</dbReference>
<dbReference type="Gene3D" id="3.30.300.30">
    <property type="match status" value="1"/>
</dbReference>
<comment type="caution">
    <text evidence="6">The sequence shown here is derived from an EMBL/GenBank/DDBJ whole genome shotgun (WGS) entry which is preliminary data.</text>
</comment>
<dbReference type="EMBL" id="PNEL01000080">
    <property type="protein sequence ID" value="TMN72751.1"/>
    <property type="molecule type" value="Genomic_DNA"/>
</dbReference>